<proteinExistence type="predicted"/>
<reference evidence="3" key="1">
    <citation type="journal article" date="2017" name="Nat. Ecol. Evol.">
        <title>Genome expansion and lineage-specific genetic innovations in the forest pathogenic fungi Armillaria.</title>
        <authorList>
            <person name="Sipos G."/>
            <person name="Prasanna A.N."/>
            <person name="Walter M.C."/>
            <person name="O'Connor E."/>
            <person name="Balint B."/>
            <person name="Krizsan K."/>
            <person name="Kiss B."/>
            <person name="Hess J."/>
            <person name="Varga T."/>
            <person name="Slot J."/>
            <person name="Riley R."/>
            <person name="Boka B."/>
            <person name="Rigling D."/>
            <person name="Barry K."/>
            <person name="Lee J."/>
            <person name="Mihaltcheva S."/>
            <person name="LaButti K."/>
            <person name="Lipzen A."/>
            <person name="Waldron R."/>
            <person name="Moloney N.M."/>
            <person name="Sperisen C."/>
            <person name="Kredics L."/>
            <person name="Vagvoelgyi C."/>
            <person name="Patrignani A."/>
            <person name="Fitzpatrick D."/>
            <person name="Nagy I."/>
            <person name="Doyle S."/>
            <person name="Anderson J.B."/>
            <person name="Grigoriev I.V."/>
            <person name="Gueldener U."/>
            <person name="Muensterkoetter M."/>
            <person name="Nagy L.G."/>
        </authorList>
    </citation>
    <scope>NUCLEOTIDE SEQUENCE [LARGE SCALE GENOMIC DNA]</scope>
    <source>
        <strain evidence="3">C18/9</strain>
    </source>
</reference>
<keyword evidence="3" id="KW-1185">Reference proteome</keyword>
<dbReference type="AlphaFoldDB" id="A0A284QX14"/>
<dbReference type="Proteomes" id="UP000219338">
    <property type="component" value="Unassembled WGS sequence"/>
</dbReference>
<feature type="domain" description="Ribonuclease H1 N-terminal" evidence="1">
    <location>
        <begin position="182"/>
        <end position="213"/>
    </location>
</feature>
<gene>
    <name evidence="2" type="ORF">ARMOST_04299</name>
</gene>
<dbReference type="InterPro" id="IPR011320">
    <property type="entry name" value="RNase_H1_N"/>
</dbReference>
<name>A0A284QX14_ARMOS</name>
<dbReference type="OrthoDB" id="3045362at2759"/>
<dbReference type="InterPro" id="IPR009027">
    <property type="entry name" value="Ribosomal_bL9/RNase_H1_N"/>
</dbReference>
<evidence type="ECO:0000313" key="3">
    <source>
        <dbReference type="Proteomes" id="UP000219338"/>
    </source>
</evidence>
<dbReference type="Pfam" id="PF01693">
    <property type="entry name" value="Cauli_VI"/>
    <property type="match status" value="1"/>
</dbReference>
<dbReference type="SUPFAM" id="SSF55658">
    <property type="entry name" value="L9 N-domain-like"/>
    <property type="match status" value="1"/>
</dbReference>
<protein>
    <recommendedName>
        <fullName evidence="1">Ribonuclease H1 N-terminal domain-containing protein</fullName>
    </recommendedName>
</protein>
<accession>A0A284QX14</accession>
<organism evidence="2 3">
    <name type="scientific">Armillaria ostoyae</name>
    <name type="common">Armillaria root rot fungus</name>
    <dbReference type="NCBI Taxonomy" id="47428"/>
    <lineage>
        <taxon>Eukaryota</taxon>
        <taxon>Fungi</taxon>
        <taxon>Dikarya</taxon>
        <taxon>Basidiomycota</taxon>
        <taxon>Agaricomycotina</taxon>
        <taxon>Agaricomycetes</taxon>
        <taxon>Agaricomycetidae</taxon>
        <taxon>Agaricales</taxon>
        <taxon>Marasmiineae</taxon>
        <taxon>Physalacriaceae</taxon>
        <taxon>Armillaria</taxon>
    </lineage>
</organism>
<sequence length="238" mass="24513">MSQFTLEQLVASLSALSIDAACILNVHANTSTQAVAGPLQTIIHCVNCSYPNVVNILAVPTVMGIPLPCSRVGGQTSLPALATSAMLRVPPASVRPPVGPTPIIYLVPTPIFYAHPTPVVQANPDLVPVAQASPTPVPVAQANPVPIPIIQANPAPAPISTDSSPVVPQSAMASISSGRDGPWYVVSKGQDVGVFHGWQQVSNLVTGVGRACFFRCLMCAAAQASFNEALATGAVEIL</sequence>
<dbReference type="EMBL" id="FUEG01000003">
    <property type="protein sequence ID" value="SJL00985.1"/>
    <property type="molecule type" value="Genomic_DNA"/>
</dbReference>
<evidence type="ECO:0000313" key="2">
    <source>
        <dbReference type="EMBL" id="SJL00985.1"/>
    </source>
</evidence>
<dbReference type="STRING" id="47428.A0A284QX14"/>
<evidence type="ECO:0000259" key="1">
    <source>
        <dbReference type="Pfam" id="PF01693"/>
    </source>
</evidence>